<protein>
    <submittedName>
        <fullName evidence="2">Glycosyltransferase</fullName>
    </submittedName>
</protein>
<dbReference type="RefSeq" id="WP_187794977.1">
    <property type="nucleotide sequence ID" value="NZ_JACOQL010000008.1"/>
</dbReference>
<evidence type="ECO:0000313" key="2">
    <source>
        <dbReference type="EMBL" id="MBC9248513.1"/>
    </source>
</evidence>
<evidence type="ECO:0000259" key="1">
    <source>
        <dbReference type="Pfam" id="PF00535"/>
    </source>
</evidence>
<dbReference type="AlphaFoldDB" id="A0A926JEQ1"/>
<name>A0A926JEQ1_9RHOB</name>
<dbReference type="InterPro" id="IPR001173">
    <property type="entry name" value="Glyco_trans_2-like"/>
</dbReference>
<dbReference type="SUPFAM" id="SSF53448">
    <property type="entry name" value="Nucleotide-diphospho-sugar transferases"/>
    <property type="match status" value="1"/>
</dbReference>
<evidence type="ECO:0000313" key="3">
    <source>
        <dbReference type="Proteomes" id="UP000608594"/>
    </source>
</evidence>
<comment type="caution">
    <text evidence="2">The sequence shown here is derived from an EMBL/GenBank/DDBJ whole genome shotgun (WGS) entry which is preliminary data.</text>
</comment>
<gene>
    <name evidence="2" type="ORF">H4P12_17770</name>
</gene>
<proteinExistence type="predicted"/>
<dbReference type="Pfam" id="PF00535">
    <property type="entry name" value="Glycos_transf_2"/>
    <property type="match status" value="1"/>
</dbReference>
<dbReference type="CDD" id="cd00761">
    <property type="entry name" value="Glyco_tranf_GTA_type"/>
    <property type="match status" value="1"/>
</dbReference>
<sequence length="328" mass="36946">MSVQEDLSIIIPVWNLPEDLAVLLGQIADLGVFSEIIVADDASDLECHPEALGFSQDRLGARLIYLRSDRQRGAGHARNMGLAAATSGNILFFDADDHLSENFPIIWRQHLAAGMPDFTIFRHSDTRVEESEGRQGTFPSEEALWDRALDKNNAVEMLSIAAQAALCTISAYPWNKIYRHDFLTDAGITCSETPVHNDIRLHWLSFARANHIQASRLIGATHIVGERTHHLTSRKGAERLCLRSILSDLTQEIRNTPGKSILIPEFIHFVDNVSRWNLQQVDEDLIPEFTRLAIDAYLDFTPDEFRLFAHSRPDRADAIVRFLLKEGA</sequence>
<accession>A0A926JEQ1</accession>
<reference evidence="2" key="1">
    <citation type="submission" date="2020-08" db="EMBL/GenBank/DDBJ databases">
        <title>Paracoccus amoyensis sp. nov., isolated from the surface seawater at coast of Xiamen, Fujian.</title>
        <authorList>
            <person name="Lyu L."/>
        </authorList>
    </citation>
    <scope>NUCLEOTIDE SEQUENCE</scope>
    <source>
        <strain evidence="2">11-3</strain>
    </source>
</reference>
<dbReference type="Gene3D" id="3.90.550.10">
    <property type="entry name" value="Spore Coat Polysaccharide Biosynthesis Protein SpsA, Chain A"/>
    <property type="match status" value="1"/>
</dbReference>
<dbReference type="InterPro" id="IPR029044">
    <property type="entry name" value="Nucleotide-diphossugar_trans"/>
</dbReference>
<dbReference type="Proteomes" id="UP000608594">
    <property type="component" value="Unassembled WGS sequence"/>
</dbReference>
<keyword evidence="3" id="KW-1185">Reference proteome</keyword>
<dbReference type="EMBL" id="JACOQL010000008">
    <property type="protein sequence ID" value="MBC9248513.1"/>
    <property type="molecule type" value="Genomic_DNA"/>
</dbReference>
<organism evidence="2 3">
    <name type="scientific">Paracoccus amoyensis</name>
    <dbReference type="NCBI Taxonomy" id="2760093"/>
    <lineage>
        <taxon>Bacteria</taxon>
        <taxon>Pseudomonadati</taxon>
        <taxon>Pseudomonadota</taxon>
        <taxon>Alphaproteobacteria</taxon>
        <taxon>Rhodobacterales</taxon>
        <taxon>Paracoccaceae</taxon>
        <taxon>Paracoccus</taxon>
    </lineage>
</organism>
<feature type="domain" description="Glycosyltransferase 2-like" evidence="1">
    <location>
        <begin position="8"/>
        <end position="103"/>
    </location>
</feature>